<evidence type="ECO:0000313" key="6">
    <source>
        <dbReference type="EMBL" id="GET03189.1"/>
    </source>
</evidence>
<sequence length="539" mass="63672">MITTIITSFGISDIFSLLTVFLVIYTTRFYYHYFTRHNPLPGPFPLPILGNAHQQIGYGFDDWLLLLHKKYGAMYEIILAGQRLIVLCKPDLIENMNMPSTKTKYPLKPYITEGFVEYGFDGIGLVFNNDHKSWKCNRQFFSQALMTPSFNYEAIEWTNELWNEMESYWNNLGENCELDLIKWMRRFTNETIFSFATGIKNDAVASYYNILVNNNNNEKVNEKLKESNDFVDSVETYIEGVFYFFLFNKFVRHYFPFIRGKTKELLKNRDYLFNKLYTIVKERRIEVENTPLDQPLRHDMLTTYIIANTPRDINATKYADTSPMTDKDIFGNILDIMNGGTDTTANMICFVVYYLEHYPEAKQRMRQEFDKVFGNDLTRPITYKDLDELEYCDAVIKETYRHAPIVFTIGRQNSQNDNIGGYNWPEGTAFQMFVYAMMNDKDYWTEPEKFDPDRFYKVEESDKYLLEKNNVKNAFHMFGGGVRICPGRKLAIIELKCLLTLIYRKYDIELVDKNAPLKYNSYFLNFCEKLIVKIKPRKF</sequence>
<name>A0A8H3R4K8_9GLOM</name>
<proteinExistence type="inferred from homology"/>
<dbReference type="PRINTS" id="PR00463">
    <property type="entry name" value="EP450I"/>
</dbReference>
<dbReference type="PANTHER" id="PTHR24301">
    <property type="entry name" value="THROMBOXANE-A SYNTHASE"/>
    <property type="match status" value="1"/>
</dbReference>
<dbReference type="InterPro" id="IPR036396">
    <property type="entry name" value="Cyt_P450_sf"/>
</dbReference>
<keyword evidence="5" id="KW-1133">Transmembrane helix</keyword>
<dbReference type="OrthoDB" id="1470350at2759"/>
<dbReference type="GO" id="GO:0020037">
    <property type="term" value="F:heme binding"/>
    <property type="evidence" value="ECO:0007669"/>
    <property type="project" value="InterPro"/>
</dbReference>
<protein>
    <submittedName>
        <fullName evidence="6">Cytochrome P450</fullName>
    </submittedName>
</protein>
<dbReference type="GO" id="GO:0005506">
    <property type="term" value="F:iron ion binding"/>
    <property type="evidence" value="ECO:0007669"/>
    <property type="project" value="InterPro"/>
</dbReference>
<evidence type="ECO:0000313" key="7">
    <source>
        <dbReference type="Proteomes" id="UP000615446"/>
    </source>
</evidence>
<keyword evidence="4" id="KW-0560">Oxidoreductase</keyword>
<dbReference type="Gene3D" id="1.10.630.10">
    <property type="entry name" value="Cytochrome P450"/>
    <property type="match status" value="1"/>
</dbReference>
<dbReference type="Pfam" id="PF00067">
    <property type="entry name" value="p450"/>
    <property type="match status" value="1"/>
</dbReference>
<keyword evidence="3 4" id="KW-0349">Heme</keyword>
<keyword evidence="5" id="KW-0472">Membrane</keyword>
<dbReference type="AlphaFoldDB" id="A0A8H3R4K8"/>
<comment type="cofactor">
    <cofactor evidence="3">
        <name>heme</name>
        <dbReference type="ChEBI" id="CHEBI:30413"/>
    </cofactor>
</comment>
<dbReference type="PRINTS" id="PR00385">
    <property type="entry name" value="P450"/>
</dbReference>
<reference evidence="6" key="1">
    <citation type="submission" date="2019-10" db="EMBL/GenBank/DDBJ databases">
        <title>Conservation and host-specific expression of non-tandemly repeated heterogenous ribosome RNA gene in arbuscular mycorrhizal fungi.</title>
        <authorList>
            <person name="Maeda T."/>
            <person name="Kobayashi Y."/>
            <person name="Nakagawa T."/>
            <person name="Ezawa T."/>
            <person name="Yamaguchi K."/>
            <person name="Bino T."/>
            <person name="Nishimoto Y."/>
            <person name="Shigenobu S."/>
            <person name="Kawaguchi M."/>
        </authorList>
    </citation>
    <scope>NUCLEOTIDE SEQUENCE</scope>
    <source>
        <strain evidence="6">HR1</strain>
    </source>
</reference>
<keyword evidence="5" id="KW-0812">Transmembrane</keyword>
<dbReference type="InterPro" id="IPR017972">
    <property type="entry name" value="Cyt_P450_CS"/>
</dbReference>
<feature type="transmembrane region" description="Helical" evidence="5">
    <location>
        <begin position="6"/>
        <end position="26"/>
    </location>
</feature>
<accession>A0A8H3R4K8</accession>
<keyword evidence="2 3" id="KW-0408">Iron</keyword>
<dbReference type="PANTHER" id="PTHR24301:SF2">
    <property type="entry name" value="THROMBOXANE-A SYNTHASE"/>
    <property type="match status" value="1"/>
</dbReference>
<comment type="caution">
    <text evidence="6">The sequence shown here is derived from an EMBL/GenBank/DDBJ whole genome shotgun (WGS) entry which is preliminary data.</text>
</comment>
<evidence type="ECO:0000256" key="3">
    <source>
        <dbReference type="PIRSR" id="PIRSR602401-1"/>
    </source>
</evidence>
<organism evidence="6 7">
    <name type="scientific">Rhizophagus clarus</name>
    <dbReference type="NCBI Taxonomy" id="94130"/>
    <lineage>
        <taxon>Eukaryota</taxon>
        <taxon>Fungi</taxon>
        <taxon>Fungi incertae sedis</taxon>
        <taxon>Mucoromycota</taxon>
        <taxon>Glomeromycotina</taxon>
        <taxon>Glomeromycetes</taxon>
        <taxon>Glomerales</taxon>
        <taxon>Glomeraceae</taxon>
        <taxon>Rhizophagus</taxon>
    </lineage>
</organism>
<keyword evidence="1 3" id="KW-0479">Metal-binding</keyword>
<dbReference type="InterPro" id="IPR001128">
    <property type="entry name" value="Cyt_P450"/>
</dbReference>
<comment type="similarity">
    <text evidence="4">Belongs to the cytochrome P450 family.</text>
</comment>
<dbReference type="SUPFAM" id="SSF48264">
    <property type="entry name" value="Cytochrome P450"/>
    <property type="match status" value="1"/>
</dbReference>
<keyword evidence="4" id="KW-0503">Monooxygenase</keyword>
<evidence type="ECO:0000256" key="1">
    <source>
        <dbReference type="ARBA" id="ARBA00022723"/>
    </source>
</evidence>
<dbReference type="EMBL" id="BLAL01000319">
    <property type="protein sequence ID" value="GET03189.1"/>
    <property type="molecule type" value="Genomic_DNA"/>
</dbReference>
<feature type="binding site" description="axial binding residue" evidence="3">
    <location>
        <position position="485"/>
    </location>
    <ligand>
        <name>heme</name>
        <dbReference type="ChEBI" id="CHEBI:30413"/>
    </ligand>
    <ligandPart>
        <name>Fe</name>
        <dbReference type="ChEBI" id="CHEBI:18248"/>
    </ligandPart>
</feature>
<evidence type="ECO:0000256" key="5">
    <source>
        <dbReference type="SAM" id="Phobius"/>
    </source>
</evidence>
<dbReference type="InterPro" id="IPR002401">
    <property type="entry name" value="Cyt_P450_E_grp-I"/>
</dbReference>
<dbReference type="GO" id="GO:0004497">
    <property type="term" value="F:monooxygenase activity"/>
    <property type="evidence" value="ECO:0007669"/>
    <property type="project" value="UniProtKB-KW"/>
</dbReference>
<evidence type="ECO:0000256" key="2">
    <source>
        <dbReference type="ARBA" id="ARBA00023004"/>
    </source>
</evidence>
<dbReference type="Proteomes" id="UP000615446">
    <property type="component" value="Unassembled WGS sequence"/>
</dbReference>
<dbReference type="GO" id="GO:0016705">
    <property type="term" value="F:oxidoreductase activity, acting on paired donors, with incorporation or reduction of molecular oxygen"/>
    <property type="evidence" value="ECO:0007669"/>
    <property type="project" value="InterPro"/>
</dbReference>
<gene>
    <name evidence="6" type="ORF">RCL2_002953500</name>
</gene>
<evidence type="ECO:0000256" key="4">
    <source>
        <dbReference type="RuleBase" id="RU000461"/>
    </source>
</evidence>
<dbReference type="PROSITE" id="PS00086">
    <property type="entry name" value="CYTOCHROME_P450"/>
    <property type="match status" value="1"/>
</dbReference>